<dbReference type="EMBL" id="VWFO01000363">
    <property type="protein sequence ID" value="KAA4654392.1"/>
    <property type="molecule type" value="Genomic_DNA"/>
</dbReference>
<protein>
    <submittedName>
        <fullName evidence="2">Beta-xylosidase</fullName>
    </submittedName>
</protein>
<feature type="domain" description="Beta-xylosidase C-terminal Concanavalin A-like" evidence="1">
    <location>
        <begin position="12"/>
        <end position="65"/>
    </location>
</feature>
<proteinExistence type="predicted"/>
<dbReference type="Gene3D" id="2.60.120.200">
    <property type="match status" value="1"/>
</dbReference>
<feature type="non-terminal residue" evidence="2">
    <location>
        <position position="1"/>
    </location>
</feature>
<dbReference type="SUPFAM" id="SSF49899">
    <property type="entry name" value="Concanavalin A-like lectins/glucanases"/>
    <property type="match status" value="1"/>
</dbReference>
<dbReference type="AlphaFoldDB" id="A0A642C4P1"/>
<dbReference type="Proteomes" id="UP000435985">
    <property type="component" value="Unassembled WGS sequence"/>
</dbReference>
<reference evidence="2 3" key="1">
    <citation type="journal article" date="2019" name="Nat. Med.">
        <title>A library of human gut bacterial isolates paired with longitudinal multiomics data enables mechanistic microbiome research.</title>
        <authorList>
            <person name="Poyet M."/>
            <person name="Groussin M."/>
            <person name="Gibbons S.M."/>
            <person name="Avila-Pacheco J."/>
            <person name="Jiang X."/>
            <person name="Kearney S.M."/>
            <person name="Perrotta A.R."/>
            <person name="Berdy B."/>
            <person name="Zhao S."/>
            <person name="Lieberman T.D."/>
            <person name="Swanson P.K."/>
            <person name="Smith M."/>
            <person name="Roesemann S."/>
            <person name="Alexander J.E."/>
            <person name="Rich S.A."/>
            <person name="Livny J."/>
            <person name="Vlamakis H."/>
            <person name="Clish C."/>
            <person name="Bullock K."/>
            <person name="Deik A."/>
            <person name="Scott J."/>
            <person name="Pierce K.A."/>
            <person name="Xavier R.J."/>
            <person name="Alm E.J."/>
        </authorList>
    </citation>
    <scope>NUCLEOTIDE SEQUENCE [LARGE SCALE GENOMIC DNA]</scope>
    <source>
        <strain evidence="2 3">BIOML-A14</strain>
    </source>
</reference>
<evidence type="ECO:0000313" key="2">
    <source>
        <dbReference type="EMBL" id="KAA4654392.1"/>
    </source>
</evidence>
<gene>
    <name evidence="2" type="ORF">F3B98_29870</name>
</gene>
<sequence length="67" mass="7898">KVWIKSVWGLDGKSQFSYSTDGRKFTPFGEVYQLEWGYYRGSRIGIYCFNNIADAGYIDVDEFIYLY</sequence>
<organism evidence="2 3">
    <name type="scientific">Bacteroides ovatus</name>
    <dbReference type="NCBI Taxonomy" id="28116"/>
    <lineage>
        <taxon>Bacteria</taxon>
        <taxon>Pseudomonadati</taxon>
        <taxon>Bacteroidota</taxon>
        <taxon>Bacteroidia</taxon>
        <taxon>Bacteroidales</taxon>
        <taxon>Bacteroidaceae</taxon>
        <taxon>Bacteroides</taxon>
    </lineage>
</organism>
<dbReference type="Pfam" id="PF17851">
    <property type="entry name" value="GH43_C2"/>
    <property type="match status" value="1"/>
</dbReference>
<comment type="caution">
    <text evidence="2">The sequence shown here is derived from an EMBL/GenBank/DDBJ whole genome shotgun (WGS) entry which is preliminary data.</text>
</comment>
<dbReference type="GO" id="GO:0005975">
    <property type="term" value="P:carbohydrate metabolic process"/>
    <property type="evidence" value="ECO:0007669"/>
    <property type="project" value="UniProtKB-ARBA"/>
</dbReference>
<accession>A0A642C4P1</accession>
<dbReference type="InterPro" id="IPR013320">
    <property type="entry name" value="ConA-like_dom_sf"/>
</dbReference>
<dbReference type="InterPro" id="IPR041542">
    <property type="entry name" value="GH43_C2"/>
</dbReference>
<dbReference type="GO" id="GO:0004553">
    <property type="term" value="F:hydrolase activity, hydrolyzing O-glycosyl compounds"/>
    <property type="evidence" value="ECO:0007669"/>
    <property type="project" value="UniProtKB-ARBA"/>
</dbReference>
<evidence type="ECO:0000313" key="3">
    <source>
        <dbReference type="Proteomes" id="UP000435985"/>
    </source>
</evidence>
<name>A0A642C4P1_BACOV</name>
<evidence type="ECO:0000259" key="1">
    <source>
        <dbReference type="Pfam" id="PF17851"/>
    </source>
</evidence>